<reference evidence="1" key="1">
    <citation type="submission" date="2014-11" db="EMBL/GenBank/DDBJ databases">
        <authorList>
            <person name="Amaro Gonzalez C."/>
        </authorList>
    </citation>
    <scope>NUCLEOTIDE SEQUENCE</scope>
</reference>
<organism evidence="1">
    <name type="scientific">Anguilla anguilla</name>
    <name type="common">European freshwater eel</name>
    <name type="synonym">Muraena anguilla</name>
    <dbReference type="NCBI Taxonomy" id="7936"/>
    <lineage>
        <taxon>Eukaryota</taxon>
        <taxon>Metazoa</taxon>
        <taxon>Chordata</taxon>
        <taxon>Craniata</taxon>
        <taxon>Vertebrata</taxon>
        <taxon>Euteleostomi</taxon>
        <taxon>Actinopterygii</taxon>
        <taxon>Neopterygii</taxon>
        <taxon>Teleostei</taxon>
        <taxon>Anguilliformes</taxon>
        <taxon>Anguillidae</taxon>
        <taxon>Anguilla</taxon>
    </lineage>
</organism>
<dbReference type="AlphaFoldDB" id="A0A0E9W3F7"/>
<accession>A0A0E9W3F7</accession>
<reference evidence="1" key="2">
    <citation type="journal article" date="2015" name="Fish Shellfish Immunol.">
        <title>Early steps in the European eel (Anguilla anguilla)-Vibrio vulnificus interaction in the gills: Role of the RtxA13 toxin.</title>
        <authorList>
            <person name="Callol A."/>
            <person name="Pajuelo D."/>
            <person name="Ebbesson L."/>
            <person name="Teles M."/>
            <person name="MacKenzie S."/>
            <person name="Amaro C."/>
        </authorList>
    </citation>
    <scope>NUCLEOTIDE SEQUENCE</scope>
</reference>
<dbReference type="EMBL" id="GBXM01023700">
    <property type="protein sequence ID" value="JAH84877.1"/>
    <property type="molecule type" value="Transcribed_RNA"/>
</dbReference>
<sequence>MVRRQLVMVISEERRELTETNPFTLKWNPYYLH</sequence>
<evidence type="ECO:0000313" key="1">
    <source>
        <dbReference type="EMBL" id="JAH84877.1"/>
    </source>
</evidence>
<name>A0A0E9W3F7_ANGAN</name>
<protein>
    <submittedName>
        <fullName evidence="1">Uncharacterized protein</fullName>
    </submittedName>
</protein>
<proteinExistence type="predicted"/>